<proteinExistence type="predicted"/>
<dbReference type="Gene3D" id="1.25.40.10">
    <property type="entry name" value="Tetratricopeptide repeat domain"/>
    <property type="match status" value="1"/>
</dbReference>
<protein>
    <recommendedName>
        <fullName evidence="3">Tetratricopeptide repeat-containing protein</fullName>
    </recommendedName>
</protein>
<dbReference type="AlphaFoldDB" id="A0A1M5L7V1"/>
<dbReference type="OrthoDB" id="707450at2"/>
<keyword evidence="2" id="KW-1185">Reference proteome</keyword>
<gene>
    <name evidence="1" type="ORF">SAMN04488522_106246</name>
</gene>
<dbReference type="STRING" id="288992.SAMN04488522_106246"/>
<dbReference type="EMBL" id="FQUQ01000006">
    <property type="protein sequence ID" value="SHG61046.1"/>
    <property type="molecule type" value="Genomic_DNA"/>
</dbReference>
<evidence type="ECO:0008006" key="3">
    <source>
        <dbReference type="Google" id="ProtNLM"/>
    </source>
</evidence>
<dbReference type="RefSeq" id="WP_073236350.1">
    <property type="nucleotide sequence ID" value="NZ_FQUQ01000006.1"/>
</dbReference>
<dbReference type="Proteomes" id="UP000184287">
    <property type="component" value="Unassembled WGS sequence"/>
</dbReference>
<organism evidence="1 2">
    <name type="scientific">Pedobacter caeni</name>
    <dbReference type="NCBI Taxonomy" id="288992"/>
    <lineage>
        <taxon>Bacteria</taxon>
        <taxon>Pseudomonadati</taxon>
        <taxon>Bacteroidota</taxon>
        <taxon>Sphingobacteriia</taxon>
        <taxon>Sphingobacteriales</taxon>
        <taxon>Sphingobacteriaceae</taxon>
        <taxon>Pedobacter</taxon>
    </lineage>
</organism>
<dbReference type="SUPFAM" id="SSF48452">
    <property type="entry name" value="TPR-like"/>
    <property type="match status" value="1"/>
</dbReference>
<evidence type="ECO:0000313" key="2">
    <source>
        <dbReference type="Proteomes" id="UP000184287"/>
    </source>
</evidence>
<reference evidence="2" key="1">
    <citation type="submission" date="2016-11" db="EMBL/GenBank/DDBJ databases">
        <authorList>
            <person name="Varghese N."/>
            <person name="Submissions S."/>
        </authorList>
    </citation>
    <scope>NUCLEOTIDE SEQUENCE [LARGE SCALE GENOMIC DNA]</scope>
    <source>
        <strain evidence="2">DSM 16990</strain>
    </source>
</reference>
<dbReference type="InterPro" id="IPR011990">
    <property type="entry name" value="TPR-like_helical_dom_sf"/>
</dbReference>
<name>A0A1M5L7V1_9SPHI</name>
<evidence type="ECO:0000313" key="1">
    <source>
        <dbReference type="EMBL" id="SHG61046.1"/>
    </source>
</evidence>
<sequence>MTAADIQNIEISWKTNTLASCKLFNEGILEDALSGYKTAFQLAESLNNNMAECIKKDIPFIQVYVISCNNIAHTYVAMGLKDQAESMFRQVLRYLLNLRKQPDISIVELLNELKRATIEYVSFIEANNGNKKNLEDLFQILKTRKFPIN</sequence>
<accession>A0A1M5L7V1</accession>